<organism evidence="1">
    <name type="scientific">Pararge aegeria</name>
    <name type="common">speckled wood butterfly</name>
    <dbReference type="NCBI Taxonomy" id="116150"/>
    <lineage>
        <taxon>Eukaryota</taxon>
        <taxon>Metazoa</taxon>
        <taxon>Ecdysozoa</taxon>
        <taxon>Arthropoda</taxon>
        <taxon>Hexapoda</taxon>
        <taxon>Insecta</taxon>
        <taxon>Pterygota</taxon>
        <taxon>Neoptera</taxon>
        <taxon>Endopterygota</taxon>
        <taxon>Lepidoptera</taxon>
        <taxon>Glossata</taxon>
        <taxon>Ditrysia</taxon>
        <taxon>Papilionoidea</taxon>
        <taxon>Nymphalidae</taxon>
        <taxon>Satyrinae</taxon>
        <taxon>Satyrini</taxon>
        <taxon>Parargina</taxon>
        <taxon>Pararge</taxon>
    </lineage>
</organism>
<accession>S4PP35</accession>
<dbReference type="EMBL" id="GAIX01000462">
    <property type="protein sequence ID" value="JAA92098.1"/>
    <property type="molecule type" value="Transcribed_RNA"/>
</dbReference>
<protein>
    <submittedName>
        <fullName evidence="1">Uncharacterized protein</fullName>
    </submittedName>
</protein>
<reference evidence="1" key="1">
    <citation type="journal article" date="2013" name="BMC Genomics">
        <title>Unscrambling butterfly oogenesis.</title>
        <authorList>
            <person name="Carter J.M."/>
            <person name="Baker S.C."/>
            <person name="Pink R."/>
            <person name="Carter D.R."/>
            <person name="Collins A."/>
            <person name="Tomlin J."/>
            <person name="Gibbs M."/>
            <person name="Breuker C.J."/>
        </authorList>
    </citation>
    <scope>NUCLEOTIDE SEQUENCE</scope>
    <source>
        <tissue evidence="1">Ovary</tissue>
    </source>
</reference>
<reference evidence="1" key="2">
    <citation type="submission" date="2013-05" db="EMBL/GenBank/DDBJ databases">
        <authorList>
            <person name="Carter J.-M."/>
            <person name="Baker S.C."/>
            <person name="Pink R."/>
            <person name="Carter D.R.F."/>
            <person name="Collins A."/>
            <person name="Tomlin J."/>
            <person name="Gibbs M."/>
            <person name="Breuker C.J."/>
        </authorList>
    </citation>
    <scope>NUCLEOTIDE SEQUENCE</scope>
    <source>
        <tissue evidence="1">Ovary</tissue>
    </source>
</reference>
<dbReference type="AlphaFoldDB" id="S4PP35"/>
<evidence type="ECO:0000313" key="1">
    <source>
        <dbReference type="EMBL" id="JAA92098.1"/>
    </source>
</evidence>
<sequence length="82" mass="9581">MFCLRTINARMTNLRASKARKLCKCSQYLLSIRAPHLENSVFYTINYSHSALIDVHRFYGIFGYKLQKLCSYSGLYDISYGR</sequence>
<proteinExistence type="predicted"/>
<name>S4PP35_9NEOP</name>